<keyword evidence="4" id="KW-1185">Reference proteome</keyword>
<geneLocation type="plasmid" evidence="3 4">
    <name>unnamed1</name>
</geneLocation>
<organism evidence="3 4">
    <name type="scientific">Kitasatospora herbaricolor</name>
    <dbReference type="NCBI Taxonomy" id="68217"/>
    <lineage>
        <taxon>Bacteria</taxon>
        <taxon>Bacillati</taxon>
        <taxon>Actinomycetota</taxon>
        <taxon>Actinomycetes</taxon>
        <taxon>Kitasatosporales</taxon>
        <taxon>Streptomycetaceae</taxon>
        <taxon>Kitasatospora</taxon>
    </lineage>
</organism>
<dbReference type="RefSeq" id="WP_329501522.1">
    <property type="nucleotide sequence ID" value="NZ_CP108461.1"/>
</dbReference>
<reference evidence="3 4" key="1">
    <citation type="submission" date="2022-10" db="EMBL/GenBank/DDBJ databases">
        <title>The complete genomes of actinobacterial strains from the NBC collection.</title>
        <authorList>
            <person name="Joergensen T.S."/>
            <person name="Alvarez Arevalo M."/>
            <person name="Sterndorff E.B."/>
            <person name="Faurdal D."/>
            <person name="Vuksanovic O."/>
            <person name="Mourched A.-S."/>
            <person name="Charusanti P."/>
            <person name="Shaw S."/>
            <person name="Blin K."/>
            <person name="Weber T."/>
        </authorList>
    </citation>
    <scope>NUCLEOTIDE SEQUENCE [LARGE SCALE GENOMIC DNA]</scope>
    <source>
        <strain evidence="3 4">NBC_01247</strain>
        <plasmid evidence="3 4">unnamed1</plasmid>
    </source>
</reference>
<gene>
    <name evidence="3" type="ORF">OG469_41065</name>
</gene>
<dbReference type="EMBL" id="CP108483">
    <property type="protein sequence ID" value="WUS61874.1"/>
    <property type="molecule type" value="Genomic_DNA"/>
</dbReference>
<evidence type="ECO:0000313" key="4">
    <source>
        <dbReference type="Proteomes" id="UP001432014"/>
    </source>
</evidence>
<feature type="coiled-coil region" evidence="1">
    <location>
        <begin position="33"/>
        <end position="60"/>
    </location>
</feature>
<keyword evidence="1" id="KW-0175">Coiled coil</keyword>
<evidence type="ECO:0000313" key="3">
    <source>
        <dbReference type="EMBL" id="WUS61874.1"/>
    </source>
</evidence>
<accession>A0ABZ1WMK2</accession>
<feature type="compositionally biased region" description="Basic and acidic residues" evidence="2">
    <location>
        <begin position="228"/>
        <end position="244"/>
    </location>
</feature>
<protein>
    <submittedName>
        <fullName evidence="3">Uncharacterized protein</fullName>
    </submittedName>
</protein>
<name>A0ABZ1WMK2_9ACTN</name>
<sequence length="250" mass="27838">MHAAEWVALASGVVALFAAGVSVSQARTASESAKHSKQQAQAADEQVRIAREQLQQAERVHRDQLELAQQIHREQNEPYVVVDLAADQPGTGLVALIVHNSGPTMARDVRIRFTPELESSLPQLTPRVRNALSRPISMLPPGRRLVYPFDNHHRWEAGNLPMEFDVTVDATGPAGPVEQLTYKIDLQVLTESLVGERPHKRIENSLGEIADKVEELASKYGKANSEAIRAEQRRELEERQRRQPSEGSNE</sequence>
<proteinExistence type="predicted"/>
<evidence type="ECO:0000256" key="2">
    <source>
        <dbReference type="SAM" id="MobiDB-lite"/>
    </source>
</evidence>
<feature type="region of interest" description="Disordered" evidence="2">
    <location>
        <begin position="221"/>
        <end position="250"/>
    </location>
</feature>
<dbReference type="Proteomes" id="UP001432014">
    <property type="component" value="Plasmid unnamed1"/>
</dbReference>
<keyword evidence="3" id="KW-0614">Plasmid</keyword>
<evidence type="ECO:0000256" key="1">
    <source>
        <dbReference type="SAM" id="Coils"/>
    </source>
</evidence>